<dbReference type="UniPathway" id="UPA00031">
    <property type="reaction ID" value="UER00014"/>
</dbReference>
<feature type="binding site" evidence="12 16">
    <location>
        <position position="277"/>
    </location>
    <ligand>
        <name>substrate</name>
    </ligand>
</feature>
<feature type="active site" description="Proton acceptor" evidence="12 14">
    <location>
        <position position="347"/>
    </location>
</feature>
<evidence type="ECO:0000256" key="2">
    <source>
        <dbReference type="ARBA" id="ARBA00004940"/>
    </source>
</evidence>
<accession>A0A5B0ENE4</accession>
<feature type="binding site" evidence="12 16">
    <location>
        <position position="434"/>
    </location>
    <ligand>
        <name>substrate</name>
    </ligand>
</feature>
<dbReference type="GO" id="GO:0005829">
    <property type="term" value="C:cytosol"/>
    <property type="evidence" value="ECO:0007669"/>
    <property type="project" value="TreeGrafter"/>
</dbReference>
<feature type="binding site" evidence="12 15">
    <location>
        <position position="232"/>
    </location>
    <ligand>
        <name>NAD(+)</name>
        <dbReference type="ChEBI" id="CHEBI:57540"/>
    </ligand>
</feature>
<dbReference type="FunFam" id="3.40.50.1980:FF:000001">
    <property type="entry name" value="Histidinol dehydrogenase"/>
    <property type="match status" value="1"/>
</dbReference>
<dbReference type="Proteomes" id="UP000323856">
    <property type="component" value="Unassembled WGS sequence"/>
</dbReference>
<dbReference type="CDD" id="cd06572">
    <property type="entry name" value="Histidinol_dh"/>
    <property type="match status" value="1"/>
</dbReference>
<keyword evidence="9 12" id="KW-0520">NAD</keyword>
<evidence type="ECO:0000313" key="20">
    <source>
        <dbReference type="Proteomes" id="UP000323856"/>
    </source>
</evidence>
<feature type="binding site" evidence="12 16">
    <location>
        <position position="380"/>
    </location>
    <ligand>
        <name>substrate</name>
    </ligand>
</feature>
<evidence type="ECO:0000256" key="12">
    <source>
        <dbReference type="HAMAP-Rule" id="MF_01024"/>
    </source>
</evidence>
<evidence type="ECO:0000313" key="19">
    <source>
        <dbReference type="EMBL" id="KAA0979962.1"/>
    </source>
</evidence>
<feature type="binding site" evidence="12 17">
    <location>
        <position position="277"/>
    </location>
    <ligand>
        <name>Zn(2+)</name>
        <dbReference type="ChEBI" id="CHEBI:29105"/>
    </ligand>
</feature>
<dbReference type="InterPro" id="IPR012131">
    <property type="entry name" value="Hstdl_DH"/>
</dbReference>
<evidence type="ECO:0000256" key="10">
    <source>
        <dbReference type="ARBA" id="ARBA00023102"/>
    </source>
</evidence>
<dbReference type="GO" id="GO:0008270">
    <property type="term" value="F:zinc ion binding"/>
    <property type="evidence" value="ECO:0007669"/>
    <property type="project" value="UniProtKB-UniRule"/>
</dbReference>
<evidence type="ECO:0000256" key="16">
    <source>
        <dbReference type="PIRSR" id="PIRSR000099-3"/>
    </source>
</evidence>
<evidence type="ECO:0000256" key="9">
    <source>
        <dbReference type="ARBA" id="ARBA00023027"/>
    </source>
</evidence>
<dbReference type="PIRSF" id="PIRSF000099">
    <property type="entry name" value="Histidinol_dh"/>
    <property type="match status" value="1"/>
</dbReference>
<comment type="similarity">
    <text evidence="3 12 13 18">Belongs to the histidinol dehydrogenase family.</text>
</comment>
<protein>
    <recommendedName>
        <fullName evidence="5 12">Histidinol dehydrogenase</fullName>
        <shortName evidence="12">HDH</shortName>
        <ecNumber evidence="4 12">1.1.1.23</ecNumber>
    </recommendedName>
</protein>
<keyword evidence="6 12" id="KW-0479">Metal-binding</keyword>
<evidence type="ECO:0000256" key="5">
    <source>
        <dbReference type="ARBA" id="ARBA00016531"/>
    </source>
</evidence>
<evidence type="ECO:0000256" key="18">
    <source>
        <dbReference type="RuleBase" id="RU004175"/>
    </source>
</evidence>
<gene>
    <name evidence="12 19" type="primary">hisD</name>
    <name evidence="19" type="ORF">FQ154_00575</name>
</gene>
<dbReference type="GO" id="GO:0000105">
    <property type="term" value="P:L-histidine biosynthetic process"/>
    <property type="evidence" value="ECO:0007669"/>
    <property type="project" value="UniProtKB-UniRule"/>
</dbReference>
<dbReference type="NCBIfam" id="TIGR00069">
    <property type="entry name" value="hisD"/>
    <property type="match status" value="1"/>
</dbReference>
<evidence type="ECO:0000256" key="17">
    <source>
        <dbReference type="PIRSR" id="PIRSR000099-4"/>
    </source>
</evidence>
<dbReference type="OrthoDB" id="9805269at2"/>
<dbReference type="EMBL" id="VOBL01000001">
    <property type="protein sequence ID" value="KAA0979962.1"/>
    <property type="molecule type" value="Genomic_DNA"/>
</dbReference>
<dbReference type="SUPFAM" id="SSF53720">
    <property type="entry name" value="ALDH-like"/>
    <property type="match status" value="1"/>
</dbReference>
<evidence type="ECO:0000256" key="15">
    <source>
        <dbReference type="PIRSR" id="PIRSR000099-2"/>
    </source>
</evidence>
<dbReference type="PANTHER" id="PTHR21256">
    <property type="entry name" value="HISTIDINOL DEHYDROGENASE HDH"/>
    <property type="match status" value="1"/>
</dbReference>
<evidence type="ECO:0000256" key="7">
    <source>
        <dbReference type="ARBA" id="ARBA00022833"/>
    </source>
</evidence>
<feature type="binding site" evidence="12 17">
    <location>
        <position position="280"/>
    </location>
    <ligand>
        <name>Zn(2+)</name>
        <dbReference type="ChEBI" id="CHEBI:29105"/>
    </ligand>
</feature>
<evidence type="ECO:0000256" key="4">
    <source>
        <dbReference type="ARBA" id="ARBA00012965"/>
    </source>
</evidence>
<comment type="catalytic activity">
    <reaction evidence="11 12">
        <text>L-histidinol + 2 NAD(+) + H2O = L-histidine + 2 NADH + 3 H(+)</text>
        <dbReference type="Rhea" id="RHEA:20641"/>
        <dbReference type="ChEBI" id="CHEBI:15377"/>
        <dbReference type="ChEBI" id="CHEBI:15378"/>
        <dbReference type="ChEBI" id="CHEBI:57540"/>
        <dbReference type="ChEBI" id="CHEBI:57595"/>
        <dbReference type="ChEBI" id="CHEBI:57699"/>
        <dbReference type="ChEBI" id="CHEBI:57945"/>
        <dbReference type="EC" id="1.1.1.23"/>
    </reaction>
</comment>
<keyword evidence="12" id="KW-0028">Amino-acid biosynthesis</keyword>
<dbReference type="PANTHER" id="PTHR21256:SF2">
    <property type="entry name" value="HISTIDINE BIOSYNTHESIS TRIFUNCTIONAL PROTEIN"/>
    <property type="match status" value="1"/>
</dbReference>
<feature type="binding site" evidence="12 16">
    <location>
        <position position="280"/>
    </location>
    <ligand>
        <name>substrate</name>
    </ligand>
</feature>
<feature type="binding site" evidence="12 15">
    <location>
        <position position="136"/>
    </location>
    <ligand>
        <name>NAD(+)</name>
        <dbReference type="ChEBI" id="CHEBI:57540"/>
    </ligand>
</feature>
<dbReference type="PRINTS" id="PR00083">
    <property type="entry name" value="HOLDHDRGNASE"/>
</dbReference>
<dbReference type="GO" id="GO:0004399">
    <property type="term" value="F:histidinol dehydrogenase activity"/>
    <property type="evidence" value="ECO:0007669"/>
    <property type="project" value="UniProtKB-UniRule"/>
</dbReference>
<dbReference type="InterPro" id="IPR001692">
    <property type="entry name" value="Histidinol_DH_CS"/>
</dbReference>
<comment type="function">
    <text evidence="1 12">Catalyzes the sequential NAD-dependent oxidations of L-histidinol to L-histidinaldehyde and then to L-histidine.</text>
</comment>
<feature type="binding site" evidence="12 16">
    <location>
        <position position="439"/>
    </location>
    <ligand>
        <name>substrate</name>
    </ligand>
</feature>
<dbReference type="Gene3D" id="1.20.5.1300">
    <property type="match status" value="1"/>
</dbReference>
<dbReference type="AlphaFoldDB" id="A0A5B0ENE4"/>
<evidence type="ECO:0000256" key="11">
    <source>
        <dbReference type="ARBA" id="ARBA00049489"/>
    </source>
</evidence>
<dbReference type="Pfam" id="PF00815">
    <property type="entry name" value="Histidinol_dh"/>
    <property type="match status" value="1"/>
</dbReference>
<dbReference type="Gene3D" id="3.40.50.1980">
    <property type="entry name" value="Nitrogenase molybdenum iron protein domain"/>
    <property type="match status" value="2"/>
</dbReference>
<dbReference type="InterPro" id="IPR016161">
    <property type="entry name" value="Ald_DH/histidinol_DH"/>
</dbReference>
<dbReference type="InterPro" id="IPR022695">
    <property type="entry name" value="Histidinol_DH_monofunct"/>
</dbReference>
<feature type="binding site" evidence="12 15">
    <location>
        <position position="200"/>
    </location>
    <ligand>
        <name>NAD(+)</name>
        <dbReference type="ChEBI" id="CHEBI:57540"/>
    </ligand>
</feature>
<dbReference type="PROSITE" id="PS00611">
    <property type="entry name" value="HISOL_DEHYDROGENASE"/>
    <property type="match status" value="1"/>
</dbReference>
<feature type="binding site" evidence="12 16">
    <location>
        <position position="255"/>
    </location>
    <ligand>
        <name>substrate</name>
    </ligand>
</feature>
<proteinExistence type="inferred from homology"/>
<feature type="binding site" evidence="12 17">
    <location>
        <position position="380"/>
    </location>
    <ligand>
        <name>Zn(2+)</name>
        <dbReference type="ChEBI" id="CHEBI:29105"/>
    </ligand>
</feature>
<comment type="pathway">
    <text evidence="2 12">Amino-acid biosynthesis; L-histidine biosynthesis; L-histidine from 5-phospho-alpha-D-ribose 1-diphosphate: step 9/9.</text>
</comment>
<dbReference type="GO" id="GO:0051287">
    <property type="term" value="F:NAD binding"/>
    <property type="evidence" value="ECO:0007669"/>
    <property type="project" value="InterPro"/>
</dbReference>
<feature type="binding site" evidence="12 16">
    <location>
        <position position="347"/>
    </location>
    <ligand>
        <name>substrate</name>
    </ligand>
</feature>
<evidence type="ECO:0000256" key="3">
    <source>
        <dbReference type="ARBA" id="ARBA00010178"/>
    </source>
</evidence>
<keyword evidence="8 12" id="KW-0560">Oxidoreductase</keyword>
<name>A0A5B0ENE4_9MICC</name>
<evidence type="ECO:0000256" key="1">
    <source>
        <dbReference type="ARBA" id="ARBA00003850"/>
    </source>
</evidence>
<keyword evidence="7 12" id="KW-0862">Zinc</keyword>
<keyword evidence="10 12" id="KW-0368">Histidine biosynthesis</keyword>
<dbReference type="EC" id="1.1.1.23" evidence="4 12"/>
<feature type="active site" description="Proton acceptor" evidence="12 14">
    <location>
        <position position="346"/>
    </location>
</feature>
<evidence type="ECO:0000256" key="8">
    <source>
        <dbReference type="ARBA" id="ARBA00023002"/>
    </source>
</evidence>
<sequence length="448" mass="45893">MSPQIFSALQDLDLRGAALNHASLKAVLPRPELDFSTAAAAVESIIGRVRTEGFTALAELAQKFDGVLQRHTRVPAEAMERALAELDPEVRAGLEESITRARAFAAAQVPGDTVVEYGAGATVTQRWVPVRRVGLYVPGGLAVYPSSVIMNAVPALAAGVGSLAIASPPQKEFGGLPHPTILAAALLLGVEEVHAIGGAQAIAAFAYGVPATDGMDQSLAIEPVDVVTGPGNLFVATAKRLVKGVVGIDAEAGPTEIAILADATANPAFVAADMISQAEHDPNAAAVLITDSPDLAASVRHALEDQCATTKHSERVREALGGNQSAIILVDDVEAGIAVCNVYAAEHLEIHTRDAAAVAARITAAGAVFVGPDAPVSLGDYCAGSNHVLPTSGTAAFASGLNVNTFLKAIQVIDYDRGALSVVAPHVIALANAEDLPGHGDAVALRFS</sequence>
<organism evidence="19 20">
    <name type="scientific">Paeniglutamicibacter gangotriensis</name>
    <dbReference type="NCBI Taxonomy" id="254787"/>
    <lineage>
        <taxon>Bacteria</taxon>
        <taxon>Bacillati</taxon>
        <taxon>Actinomycetota</taxon>
        <taxon>Actinomycetes</taxon>
        <taxon>Micrococcales</taxon>
        <taxon>Micrococcaceae</taxon>
        <taxon>Paeniglutamicibacter</taxon>
    </lineage>
</organism>
<reference evidence="19 20" key="1">
    <citation type="submission" date="2019-07" db="EMBL/GenBank/DDBJ databases">
        <title>Analysis of the biochemical properties, biological activity and biotechnological potential of siderophores and biosurfactants produced by Antarctic psychrotolerant bacteria.</title>
        <authorList>
            <person name="Styczynski M."/>
            <person name="Krucon T."/>
            <person name="Decewicz P."/>
            <person name="Dziewit L."/>
        </authorList>
    </citation>
    <scope>NUCLEOTIDE SEQUENCE [LARGE SCALE GENOMIC DNA]</scope>
    <source>
        <strain evidence="19 20">ANT_H27</strain>
    </source>
</reference>
<comment type="caution">
    <text evidence="19">The sequence shown here is derived from an EMBL/GenBank/DDBJ whole genome shotgun (WGS) entry which is preliminary data.</text>
</comment>
<feature type="binding site" evidence="12 17">
    <location>
        <position position="439"/>
    </location>
    <ligand>
        <name>Zn(2+)</name>
        <dbReference type="ChEBI" id="CHEBI:29105"/>
    </ligand>
</feature>
<comment type="cofactor">
    <cofactor evidence="12 17">
        <name>Zn(2+)</name>
        <dbReference type="ChEBI" id="CHEBI:29105"/>
    </cofactor>
    <text evidence="12 17">Binds 1 zinc ion per subunit.</text>
</comment>
<evidence type="ECO:0000256" key="14">
    <source>
        <dbReference type="PIRSR" id="PIRSR000099-1"/>
    </source>
</evidence>
<dbReference type="HAMAP" id="MF_01024">
    <property type="entry name" value="HisD"/>
    <property type="match status" value="1"/>
</dbReference>
<evidence type="ECO:0000256" key="6">
    <source>
        <dbReference type="ARBA" id="ARBA00022723"/>
    </source>
</evidence>
<evidence type="ECO:0000256" key="13">
    <source>
        <dbReference type="PIRNR" id="PIRNR000099"/>
    </source>
</evidence>